<dbReference type="GO" id="GO:0102546">
    <property type="term" value="F:mannosylglycerate hydrolase activity"/>
    <property type="evidence" value="ECO:0007669"/>
    <property type="project" value="UniProtKB-EC"/>
</dbReference>
<dbReference type="Pfam" id="PF01074">
    <property type="entry name" value="Glyco_hydro_38N"/>
    <property type="match status" value="1"/>
</dbReference>
<feature type="domain" description="Glycoside hydrolase family 38 N-terminal" evidence="1">
    <location>
        <begin position="2"/>
        <end position="68"/>
    </location>
</feature>
<keyword evidence="2" id="KW-0378">Hydrolase</keyword>
<dbReference type="EMBL" id="UGEB01000001">
    <property type="protein sequence ID" value="STK71909.1"/>
    <property type="molecule type" value="Genomic_DNA"/>
</dbReference>
<dbReference type="EC" id="3.2.1.170" evidence="2"/>
<proteinExistence type="predicted"/>
<name>A0A376ZTR4_ECOLX</name>
<evidence type="ECO:0000313" key="2">
    <source>
        <dbReference type="EMBL" id="STK71909.1"/>
    </source>
</evidence>
<dbReference type="GO" id="GO:0004559">
    <property type="term" value="F:alpha-mannosidase activity"/>
    <property type="evidence" value="ECO:0007669"/>
    <property type="project" value="InterPro"/>
</dbReference>
<dbReference type="PANTHER" id="PTHR46017:SF2">
    <property type="entry name" value="MANNOSYLGLYCERATE HYDROLASE"/>
    <property type="match status" value="1"/>
</dbReference>
<evidence type="ECO:0000259" key="1">
    <source>
        <dbReference type="Pfam" id="PF01074"/>
    </source>
</evidence>
<dbReference type="Proteomes" id="UP000255543">
    <property type="component" value="Unassembled WGS sequence"/>
</dbReference>
<protein>
    <submittedName>
        <fullName evidence="2">Alpha-mannosidase</fullName>
        <ecNumber evidence="2">3.2.1.170</ecNumber>
    </submittedName>
</protein>
<keyword evidence="2" id="KW-0326">Glycosidase</keyword>
<dbReference type="GO" id="GO:0009313">
    <property type="term" value="P:oligosaccharide catabolic process"/>
    <property type="evidence" value="ECO:0007669"/>
    <property type="project" value="TreeGrafter"/>
</dbReference>
<dbReference type="PANTHER" id="PTHR46017">
    <property type="entry name" value="ALPHA-MANNOSIDASE 2C1"/>
    <property type="match status" value="1"/>
</dbReference>
<dbReference type="InterPro" id="IPR011330">
    <property type="entry name" value="Glyco_hydro/deAcase_b/a-brl"/>
</dbReference>
<reference evidence="2 3" key="1">
    <citation type="submission" date="2018-06" db="EMBL/GenBank/DDBJ databases">
        <authorList>
            <consortium name="Pathogen Informatics"/>
            <person name="Doyle S."/>
        </authorList>
    </citation>
    <scope>NUCLEOTIDE SEQUENCE [LARGE SCALE GENOMIC DNA]</scope>
    <source>
        <strain evidence="2 3">NCTC8179</strain>
    </source>
</reference>
<dbReference type="GO" id="GO:0006013">
    <property type="term" value="P:mannose metabolic process"/>
    <property type="evidence" value="ECO:0007669"/>
    <property type="project" value="InterPro"/>
</dbReference>
<dbReference type="InterPro" id="IPR000602">
    <property type="entry name" value="Glyco_hydro_38_N"/>
</dbReference>
<organism evidence="2 3">
    <name type="scientific">Escherichia coli</name>
    <dbReference type="NCBI Taxonomy" id="562"/>
    <lineage>
        <taxon>Bacteria</taxon>
        <taxon>Pseudomonadati</taxon>
        <taxon>Pseudomonadota</taxon>
        <taxon>Gammaproteobacteria</taxon>
        <taxon>Enterobacterales</taxon>
        <taxon>Enterobacteriaceae</taxon>
        <taxon>Escherichia</taxon>
    </lineage>
</organism>
<evidence type="ECO:0000313" key="3">
    <source>
        <dbReference type="Proteomes" id="UP000255543"/>
    </source>
</evidence>
<accession>A0A376ZTR4</accession>
<dbReference type="InterPro" id="IPR027291">
    <property type="entry name" value="Glyco_hydro_38_N_sf"/>
</dbReference>
<dbReference type="SUPFAM" id="SSF88713">
    <property type="entry name" value="Glycoside hydrolase/deacetylase"/>
    <property type="match status" value="1"/>
</dbReference>
<gene>
    <name evidence="2" type="primary">mngB_2</name>
    <name evidence="2" type="ORF">NCTC8179_02078</name>
</gene>
<sequence length="95" mass="10293">MKKQVEAGKLIIGPWYTQTDTTIVSAESIVRNLMYGMRDCLAFGEPMKIGYLPDSFGMSGQLPHIYNGLALPAPCSGADVRSATVLIKPSFVAKQ</sequence>
<dbReference type="Gene3D" id="3.20.110.10">
    <property type="entry name" value="Glycoside hydrolase 38, N terminal domain"/>
    <property type="match status" value="1"/>
</dbReference>
<dbReference type="AlphaFoldDB" id="A0A376ZTR4"/>